<feature type="transmembrane region" description="Helical" evidence="7">
    <location>
        <begin position="12"/>
        <end position="32"/>
    </location>
</feature>
<dbReference type="SUPFAM" id="SSF161098">
    <property type="entry name" value="MetI-like"/>
    <property type="match status" value="1"/>
</dbReference>
<keyword evidence="5 7" id="KW-1133">Transmembrane helix</keyword>
<dbReference type="HOGENOM" id="CLU_016047_1_1_12"/>
<dbReference type="KEGG" id="sbu:SpiBuddy_0760"/>
<dbReference type="InterPro" id="IPR000515">
    <property type="entry name" value="MetI-like"/>
</dbReference>
<keyword evidence="2 7" id="KW-0813">Transport</keyword>
<evidence type="ECO:0000256" key="6">
    <source>
        <dbReference type="ARBA" id="ARBA00023136"/>
    </source>
</evidence>
<name>F0RY88_SPHGB</name>
<feature type="transmembrane region" description="Helical" evidence="7">
    <location>
        <begin position="71"/>
        <end position="95"/>
    </location>
</feature>
<evidence type="ECO:0000313" key="10">
    <source>
        <dbReference type="Proteomes" id="UP000008466"/>
    </source>
</evidence>
<keyword evidence="3" id="KW-1003">Cell membrane</keyword>
<organism evidence="9 10">
    <name type="scientific">Sphaerochaeta globosa (strain ATCC BAA-1886 / DSM 22777 / Buddy)</name>
    <name type="common">Spirochaeta sp. (strain Buddy)</name>
    <dbReference type="NCBI Taxonomy" id="158189"/>
    <lineage>
        <taxon>Bacteria</taxon>
        <taxon>Pseudomonadati</taxon>
        <taxon>Spirochaetota</taxon>
        <taxon>Spirochaetia</taxon>
        <taxon>Spirochaetales</taxon>
        <taxon>Sphaerochaetaceae</taxon>
        <taxon>Sphaerochaeta</taxon>
    </lineage>
</organism>
<dbReference type="AlphaFoldDB" id="F0RY88"/>
<dbReference type="GO" id="GO:0055085">
    <property type="term" value="P:transmembrane transport"/>
    <property type="evidence" value="ECO:0007669"/>
    <property type="project" value="InterPro"/>
</dbReference>
<dbReference type="CDD" id="cd06261">
    <property type="entry name" value="TM_PBP2"/>
    <property type="match status" value="1"/>
</dbReference>
<feature type="transmembrane region" description="Helical" evidence="7">
    <location>
        <begin position="140"/>
        <end position="162"/>
    </location>
</feature>
<sequence length="277" mass="31579">MMRSRKTSLTIIIYLLLSTGAISCLIPLVWLLRSSLMSTEDMFKLPLIIFPRNLRFQNYVEVFTMVPFAKFYLNTVIVVIANIVGALISNLMIAYGLTRIEFKGRKLMFSLSIGTLMLPAYVQLIPLFLEWNWFGQINTFLPLIVPAFFGNAFFIFMLCQFLRTIPRDFDEAAFMDGANYPLIIAKIIFPLAKPAMAVVAIFQFMFTWNDFMTPLLFLNDMEKYTLAIGIRTFISTYYTPWGVLMAAATLTILPLIVLFFSAQKYFISGLTLGGIKG</sequence>
<dbReference type="OrthoDB" id="9773467at2"/>
<evidence type="ECO:0000256" key="1">
    <source>
        <dbReference type="ARBA" id="ARBA00004651"/>
    </source>
</evidence>
<evidence type="ECO:0000256" key="5">
    <source>
        <dbReference type="ARBA" id="ARBA00022989"/>
    </source>
</evidence>
<dbReference type="STRING" id="158189.SpiBuddy_0760"/>
<dbReference type="RefSeq" id="WP_013606440.1">
    <property type="nucleotide sequence ID" value="NC_015152.1"/>
</dbReference>
<evidence type="ECO:0000313" key="9">
    <source>
        <dbReference type="EMBL" id="ADY12587.1"/>
    </source>
</evidence>
<gene>
    <name evidence="9" type="ordered locus">SpiBuddy_0760</name>
</gene>
<dbReference type="PANTHER" id="PTHR43744:SF6">
    <property type="entry name" value="ABC TRANSPORTER PERMEASE PROTEIN YESQ-RELATED"/>
    <property type="match status" value="1"/>
</dbReference>
<feature type="transmembrane region" description="Helical" evidence="7">
    <location>
        <begin position="241"/>
        <end position="260"/>
    </location>
</feature>
<evidence type="ECO:0000256" key="4">
    <source>
        <dbReference type="ARBA" id="ARBA00022692"/>
    </source>
</evidence>
<evidence type="ECO:0000259" key="8">
    <source>
        <dbReference type="PROSITE" id="PS50928"/>
    </source>
</evidence>
<dbReference type="GO" id="GO:0005886">
    <property type="term" value="C:plasma membrane"/>
    <property type="evidence" value="ECO:0007669"/>
    <property type="project" value="UniProtKB-SubCell"/>
</dbReference>
<keyword evidence="10" id="KW-1185">Reference proteome</keyword>
<dbReference type="InterPro" id="IPR035906">
    <property type="entry name" value="MetI-like_sf"/>
</dbReference>
<dbReference type="EMBL" id="CP002541">
    <property type="protein sequence ID" value="ADY12587.1"/>
    <property type="molecule type" value="Genomic_DNA"/>
</dbReference>
<dbReference type="Gene3D" id="1.10.3720.10">
    <property type="entry name" value="MetI-like"/>
    <property type="match status" value="1"/>
</dbReference>
<dbReference type="PROSITE" id="PS51257">
    <property type="entry name" value="PROKAR_LIPOPROTEIN"/>
    <property type="match status" value="1"/>
</dbReference>
<dbReference type="PROSITE" id="PS50928">
    <property type="entry name" value="ABC_TM1"/>
    <property type="match status" value="1"/>
</dbReference>
<protein>
    <submittedName>
        <fullName evidence="9">ABC-type transporter, integral membrane subunit</fullName>
    </submittedName>
</protein>
<evidence type="ECO:0000256" key="3">
    <source>
        <dbReference type="ARBA" id="ARBA00022475"/>
    </source>
</evidence>
<dbReference type="Proteomes" id="UP000008466">
    <property type="component" value="Chromosome"/>
</dbReference>
<dbReference type="PANTHER" id="PTHR43744">
    <property type="entry name" value="ABC TRANSPORTER PERMEASE PROTEIN MG189-RELATED-RELATED"/>
    <property type="match status" value="1"/>
</dbReference>
<feature type="transmembrane region" description="Helical" evidence="7">
    <location>
        <begin position="107"/>
        <end position="128"/>
    </location>
</feature>
<feature type="transmembrane region" description="Helical" evidence="7">
    <location>
        <begin position="183"/>
        <end position="206"/>
    </location>
</feature>
<keyword evidence="6 7" id="KW-0472">Membrane</keyword>
<evidence type="ECO:0000256" key="7">
    <source>
        <dbReference type="RuleBase" id="RU363032"/>
    </source>
</evidence>
<evidence type="ECO:0000256" key="2">
    <source>
        <dbReference type="ARBA" id="ARBA00022448"/>
    </source>
</evidence>
<dbReference type="Pfam" id="PF00528">
    <property type="entry name" value="BPD_transp_1"/>
    <property type="match status" value="1"/>
</dbReference>
<accession>F0RY88</accession>
<dbReference type="eggNOG" id="COG0395">
    <property type="taxonomic scope" value="Bacteria"/>
</dbReference>
<keyword evidence="4 7" id="KW-0812">Transmembrane</keyword>
<reference evidence="10" key="1">
    <citation type="submission" date="2011-02" db="EMBL/GenBank/DDBJ databases">
        <title>Complete sequence of Spirochaeta sp. Buddy.</title>
        <authorList>
            <person name="Lucas S."/>
            <person name="Copeland A."/>
            <person name="Lapidus A."/>
            <person name="Cheng J.-F."/>
            <person name="Goodwin L."/>
            <person name="Pitluck S."/>
            <person name="Zeytun A."/>
            <person name="Detter J.C."/>
            <person name="Han C."/>
            <person name="Tapia R."/>
            <person name="Land M."/>
            <person name="Hauser L."/>
            <person name="Kyrpides N."/>
            <person name="Ivanova N."/>
            <person name="Mikhailova N."/>
            <person name="Pagani I."/>
            <person name="Ritalahti K.M."/>
            <person name="Loeffler F.E."/>
            <person name="Woyke T."/>
        </authorList>
    </citation>
    <scope>NUCLEOTIDE SEQUENCE [LARGE SCALE GENOMIC DNA]</scope>
    <source>
        <strain evidence="10">ATCC BAA-1886 / DSM 22777 / Buddy</strain>
    </source>
</reference>
<feature type="domain" description="ABC transmembrane type-1" evidence="8">
    <location>
        <begin position="72"/>
        <end position="262"/>
    </location>
</feature>
<comment type="similarity">
    <text evidence="7">Belongs to the binding-protein-dependent transport system permease family.</text>
</comment>
<comment type="subcellular location">
    <subcellularLocation>
        <location evidence="1 7">Cell membrane</location>
        <topology evidence="1 7">Multi-pass membrane protein</topology>
    </subcellularLocation>
</comment>
<proteinExistence type="inferred from homology"/>